<evidence type="ECO:0000313" key="3">
    <source>
        <dbReference type="Proteomes" id="UP001595379"/>
    </source>
</evidence>
<dbReference type="EMBL" id="JBHRSV010000005">
    <property type="protein sequence ID" value="MFC2925564.1"/>
    <property type="molecule type" value="Genomic_DNA"/>
</dbReference>
<keyword evidence="3" id="KW-1185">Reference proteome</keyword>
<evidence type="ECO:0008006" key="4">
    <source>
        <dbReference type="Google" id="ProtNLM"/>
    </source>
</evidence>
<keyword evidence="1" id="KW-0812">Transmembrane</keyword>
<feature type="transmembrane region" description="Helical" evidence="1">
    <location>
        <begin position="31"/>
        <end position="54"/>
    </location>
</feature>
<evidence type="ECO:0000256" key="1">
    <source>
        <dbReference type="SAM" id="Phobius"/>
    </source>
</evidence>
<dbReference type="RefSeq" id="WP_343165331.1">
    <property type="nucleotide sequence ID" value="NZ_JBHRSV010000005.1"/>
</dbReference>
<keyword evidence="1" id="KW-1133">Transmembrane helix</keyword>
<gene>
    <name evidence="2" type="ORF">ACFOOR_05550</name>
</gene>
<comment type="caution">
    <text evidence="2">The sequence shown here is derived from an EMBL/GenBank/DDBJ whole genome shotgun (WGS) entry which is preliminary data.</text>
</comment>
<evidence type="ECO:0000313" key="2">
    <source>
        <dbReference type="EMBL" id="MFC2925564.1"/>
    </source>
</evidence>
<organism evidence="2 3">
    <name type="scientific">Hyphobacterium vulgare</name>
    <dbReference type="NCBI Taxonomy" id="1736751"/>
    <lineage>
        <taxon>Bacteria</taxon>
        <taxon>Pseudomonadati</taxon>
        <taxon>Pseudomonadota</taxon>
        <taxon>Alphaproteobacteria</taxon>
        <taxon>Maricaulales</taxon>
        <taxon>Maricaulaceae</taxon>
        <taxon>Hyphobacterium</taxon>
    </lineage>
</organism>
<feature type="transmembrane region" description="Helical" evidence="1">
    <location>
        <begin position="80"/>
        <end position="102"/>
    </location>
</feature>
<proteinExistence type="predicted"/>
<accession>A0ABV6ZW18</accession>
<name>A0ABV6ZW18_9PROT</name>
<protein>
    <recommendedName>
        <fullName evidence="4">Disulfide bond formation protein B</fullName>
    </recommendedName>
</protein>
<dbReference type="Proteomes" id="UP001595379">
    <property type="component" value="Unassembled WGS sequence"/>
</dbReference>
<keyword evidence="1" id="KW-0472">Membrane</keyword>
<reference evidence="3" key="1">
    <citation type="journal article" date="2019" name="Int. J. Syst. Evol. Microbiol.">
        <title>The Global Catalogue of Microorganisms (GCM) 10K type strain sequencing project: providing services to taxonomists for standard genome sequencing and annotation.</title>
        <authorList>
            <consortium name="The Broad Institute Genomics Platform"/>
            <consortium name="The Broad Institute Genome Sequencing Center for Infectious Disease"/>
            <person name="Wu L."/>
            <person name="Ma J."/>
        </authorList>
    </citation>
    <scope>NUCLEOTIDE SEQUENCE [LARGE SCALE GENOMIC DNA]</scope>
    <source>
        <strain evidence="3">KCTC 52487</strain>
    </source>
</reference>
<sequence>MMLVLFILMSGAGIAAAWWLRERIRSWRWNVFAALLMMGLLAPMFAGQLIALMVSGGVEASINDCRAAGGGVDCNTPTQWLILPLIAGIAAGAGWFCGALGFKFTGSEG</sequence>